<proteinExistence type="inferred from homology"/>
<protein>
    <recommendedName>
        <fullName evidence="14">Laccase</fullName>
    </recommendedName>
</protein>
<feature type="compositionally biased region" description="Acidic residues" evidence="7">
    <location>
        <begin position="594"/>
        <end position="609"/>
    </location>
</feature>
<dbReference type="CDD" id="cd13877">
    <property type="entry name" value="CuRO_2_Fet3p_like"/>
    <property type="match status" value="1"/>
</dbReference>
<evidence type="ECO:0000313" key="12">
    <source>
        <dbReference type="EMBL" id="PKS11058.1"/>
    </source>
</evidence>
<dbReference type="GO" id="GO:0033215">
    <property type="term" value="P:reductive iron assimilation"/>
    <property type="evidence" value="ECO:0007669"/>
    <property type="project" value="TreeGrafter"/>
</dbReference>
<keyword evidence="6" id="KW-0325">Glycoprotein</keyword>
<dbReference type="PANTHER" id="PTHR11709:SF361">
    <property type="entry name" value="IRON TRANSPORT MULTICOPPER OXIDASE FET3"/>
    <property type="match status" value="1"/>
</dbReference>
<evidence type="ECO:0000256" key="8">
    <source>
        <dbReference type="SAM" id="SignalP"/>
    </source>
</evidence>
<dbReference type="SUPFAM" id="SSF49503">
    <property type="entry name" value="Cupredoxins"/>
    <property type="match status" value="3"/>
</dbReference>
<evidence type="ECO:0008006" key="14">
    <source>
        <dbReference type="Google" id="ProtNLM"/>
    </source>
</evidence>
<dbReference type="InterPro" id="IPR044130">
    <property type="entry name" value="CuRO_2_Fet3-like"/>
</dbReference>
<feature type="signal peptide" evidence="8">
    <location>
        <begin position="1"/>
        <end position="20"/>
    </location>
</feature>
<dbReference type="PROSITE" id="PS00080">
    <property type="entry name" value="MULTICOPPER_OXIDASE2"/>
    <property type="match status" value="1"/>
</dbReference>
<sequence length="621" mass="68004">SFKMLWSLGLLATFASSALAGVVTKTWDIGWVNASPDGVARPVIGINGEWPCPPLHVDIGDKVVIHVTNSLGNQSTSLHWHGMYQEGTTHMDGASQVSQCPIPPGRSFTYEFYVKQPGTYWYHAHIGAQYSDGLRAPLIVHDRGDPFNRDFDEEYTLTLSDWYHDQTPVLLEQLFEISNVQARPPLPKSGLINDGQGSTYKFAPGKKYKFRIINVSALAGVIFSIDDHVLTIVEVDGIYTQPADAEQIYLTAGQRYSVIVEARDCAESNYAINAVFDLNPDYHTPSPQIGFNINATGCIEYDSSFEVPGQTIVNQFNIFDDMWLEPYDEEPLLGEPDQQITMDFRLGLDDQGIPRAFLNNVSYVSQKTPTLYTALSVGEDASSPEVYGQVNPHVIERGQVIEIILNNLTPGHHPFHLHGHHFQVINRLAANAGSFNAWDEELASSPLRRDTIDVNSVSSARIRFRADNPGVWLFHCHLEWHVPMGLVATFIESPFEVQKMIRNIPKSHFEICQEQCYPTKGNAAGNTADHFDLAGATDPHQVPTRGAQWNNGLCGVDNDANVNNGEEDSDGTHGEDSADGDDGADGADGSDSVDGADDADGADGPDGDEGSISGSGCDVKV</sequence>
<dbReference type="STRING" id="41688.A0A2N3NF53"/>
<comment type="caution">
    <text evidence="12">The sequence shown here is derived from an EMBL/GenBank/DDBJ whole genome shotgun (WGS) entry which is preliminary data.</text>
</comment>
<dbReference type="CDD" id="cd13851">
    <property type="entry name" value="CuRO_1_Fet3p"/>
    <property type="match status" value="1"/>
</dbReference>
<keyword evidence="2" id="KW-0479">Metal-binding</keyword>
<dbReference type="InterPro" id="IPR011707">
    <property type="entry name" value="Cu-oxidase-like_N"/>
</dbReference>
<dbReference type="GO" id="GO:0010106">
    <property type="term" value="P:cellular response to iron ion starvation"/>
    <property type="evidence" value="ECO:0007669"/>
    <property type="project" value="TreeGrafter"/>
</dbReference>
<evidence type="ECO:0000259" key="11">
    <source>
        <dbReference type="Pfam" id="PF07732"/>
    </source>
</evidence>
<evidence type="ECO:0000256" key="1">
    <source>
        <dbReference type="ARBA" id="ARBA00010609"/>
    </source>
</evidence>
<keyword evidence="4" id="KW-0560">Oxidoreductase</keyword>
<dbReference type="OrthoDB" id="2121828at2759"/>
<gene>
    <name evidence="12" type="ORF">jhhlp_002819</name>
</gene>
<dbReference type="InterPro" id="IPR008972">
    <property type="entry name" value="Cupredoxin"/>
</dbReference>
<evidence type="ECO:0000256" key="6">
    <source>
        <dbReference type="ARBA" id="ARBA00023180"/>
    </source>
</evidence>
<dbReference type="Pfam" id="PF00394">
    <property type="entry name" value="Cu-oxidase"/>
    <property type="match status" value="1"/>
</dbReference>
<dbReference type="InterPro" id="IPR002355">
    <property type="entry name" value="Cu_oxidase_Cu_BS"/>
</dbReference>
<keyword evidence="13" id="KW-1185">Reference proteome</keyword>
<name>A0A2N3NF53_9PEZI</name>
<evidence type="ECO:0000256" key="5">
    <source>
        <dbReference type="ARBA" id="ARBA00023008"/>
    </source>
</evidence>
<keyword evidence="5" id="KW-0186">Copper</keyword>
<reference evidence="12 13" key="1">
    <citation type="journal article" date="2017" name="G3 (Bethesda)">
        <title>First Draft Genome Sequence of the Pathogenic Fungus Lomentospora prolificans (Formerly Scedosporium prolificans).</title>
        <authorList>
            <person name="Luo R."/>
            <person name="Zimin A."/>
            <person name="Workman R."/>
            <person name="Fan Y."/>
            <person name="Pertea G."/>
            <person name="Grossman N."/>
            <person name="Wear M.P."/>
            <person name="Jia B."/>
            <person name="Miller H."/>
            <person name="Casadevall A."/>
            <person name="Timp W."/>
            <person name="Zhang S.X."/>
            <person name="Salzberg S.L."/>
        </authorList>
    </citation>
    <scope>NUCLEOTIDE SEQUENCE [LARGE SCALE GENOMIC DNA]</scope>
    <source>
        <strain evidence="12 13">JHH-5317</strain>
    </source>
</reference>
<dbReference type="PROSITE" id="PS00079">
    <property type="entry name" value="MULTICOPPER_OXIDASE1"/>
    <property type="match status" value="1"/>
</dbReference>
<evidence type="ECO:0000256" key="2">
    <source>
        <dbReference type="ARBA" id="ARBA00022723"/>
    </source>
</evidence>
<dbReference type="Pfam" id="PF07732">
    <property type="entry name" value="Cu-oxidase_3"/>
    <property type="match status" value="1"/>
</dbReference>
<keyword evidence="3 8" id="KW-0732">Signal</keyword>
<dbReference type="GO" id="GO:0004322">
    <property type="term" value="F:ferroxidase activity"/>
    <property type="evidence" value="ECO:0007669"/>
    <property type="project" value="TreeGrafter"/>
</dbReference>
<dbReference type="EMBL" id="NLAX01000008">
    <property type="protein sequence ID" value="PKS11058.1"/>
    <property type="molecule type" value="Genomic_DNA"/>
</dbReference>
<dbReference type="Pfam" id="PF07731">
    <property type="entry name" value="Cu-oxidase_2"/>
    <property type="match status" value="1"/>
</dbReference>
<organism evidence="12 13">
    <name type="scientific">Lomentospora prolificans</name>
    <dbReference type="NCBI Taxonomy" id="41688"/>
    <lineage>
        <taxon>Eukaryota</taxon>
        <taxon>Fungi</taxon>
        <taxon>Dikarya</taxon>
        <taxon>Ascomycota</taxon>
        <taxon>Pezizomycotina</taxon>
        <taxon>Sordariomycetes</taxon>
        <taxon>Hypocreomycetidae</taxon>
        <taxon>Microascales</taxon>
        <taxon>Microascaceae</taxon>
        <taxon>Lomentospora</taxon>
    </lineage>
</organism>
<evidence type="ECO:0000256" key="4">
    <source>
        <dbReference type="ARBA" id="ARBA00023002"/>
    </source>
</evidence>
<feature type="domain" description="Plastocyanin-like" evidence="11">
    <location>
        <begin position="29"/>
        <end position="143"/>
    </location>
</feature>
<dbReference type="InterPro" id="IPR011706">
    <property type="entry name" value="Cu-oxidase_C"/>
</dbReference>
<dbReference type="InterPro" id="IPR045087">
    <property type="entry name" value="Cu-oxidase_fam"/>
</dbReference>
<feature type="region of interest" description="Disordered" evidence="7">
    <location>
        <begin position="534"/>
        <end position="621"/>
    </location>
</feature>
<feature type="chain" id="PRO_5014775111" description="Laccase" evidence="8">
    <location>
        <begin position="21"/>
        <end position="621"/>
    </location>
</feature>
<dbReference type="GO" id="GO:0005507">
    <property type="term" value="F:copper ion binding"/>
    <property type="evidence" value="ECO:0007669"/>
    <property type="project" value="InterPro"/>
</dbReference>
<feature type="non-terminal residue" evidence="12">
    <location>
        <position position="1"/>
    </location>
</feature>
<accession>A0A2N3NF53</accession>
<dbReference type="AlphaFoldDB" id="A0A2N3NF53"/>
<dbReference type="InterPro" id="IPR033138">
    <property type="entry name" value="Cu_oxidase_CS"/>
</dbReference>
<evidence type="ECO:0000256" key="7">
    <source>
        <dbReference type="SAM" id="MobiDB-lite"/>
    </source>
</evidence>
<dbReference type="InParanoid" id="A0A2N3NF53"/>
<evidence type="ECO:0000313" key="13">
    <source>
        <dbReference type="Proteomes" id="UP000233524"/>
    </source>
</evidence>
<dbReference type="InterPro" id="IPR001117">
    <property type="entry name" value="Cu-oxidase_2nd"/>
</dbReference>
<dbReference type="Proteomes" id="UP000233524">
    <property type="component" value="Unassembled WGS sequence"/>
</dbReference>
<evidence type="ECO:0000259" key="10">
    <source>
        <dbReference type="Pfam" id="PF07731"/>
    </source>
</evidence>
<evidence type="ECO:0000256" key="3">
    <source>
        <dbReference type="ARBA" id="ARBA00022729"/>
    </source>
</evidence>
<feature type="domain" description="Plastocyanin-like" evidence="10">
    <location>
        <begin position="364"/>
        <end position="494"/>
    </location>
</feature>
<dbReference type="GO" id="GO:0033573">
    <property type="term" value="C:high-affinity iron permease complex"/>
    <property type="evidence" value="ECO:0007669"/>
    <property type="project" value="TreeGrafter"/>
</dbReference>
<feature type="domain" description="Plastocyanin-like" evidence="9">
    <location>
        <begin position="153"/>
        <end position="285"/>
    </location>
</feature>
<dbReference type="PANTHER" id="PTHR11709">
    <property type="entry name" value="MULTI-COPPER OXIDASE"/>
    <property type="match status" value="1"/>
</dbReference>
<dbReference type="Gene3D" id="2.60.40.420">
    <property type="entry name" value="Cupredoxins - blue copper proteins"/>
    <property type="match status" value="3"/>
</dbReference>
<evidence type="ECO:0000259" key="9">
    <source>
        <dbReference type="Pfam" id="PF00394"/>
    </source>
</evidence>
<comment type="similarity">
    <text evidence="1">Belongs to the multicopper oxidase family.</text>
</comment>
<dbReference type="VEuPathDB" id="FungiDB:jhhlp_002819"/>